<keyword evidence="2" id="KW-1185">Reference proteome</keyword>
<dbReference type="EMBL" id="ABVL01000033">
    <property type="protein sequence ID" value="EDY16421.1"/>
    <property type="molecule type" value="Genomic_DNA"/>
</dbReference>
<accession>B4DAU9</accession>
<evidence type="ECO:0000313" key="2">
    <source>
        <dbReference type="Proteomes" id="UP000005824"/>
    </source>
</evidence>
<sequence length="38" mass="3991">MAAVVCGLEGLNLSAIAANCKRADFVHLVSFLETLKGK</sequence>
<evidence type="ECO:0000313" key="1">
    <source>
        <dbReference type="EMBL" id="EDY16421.1"/>
    </source>
</evidence>
<organism evidence="1 2">
    <name type="scientific">Chthoniobacter flavus Ellin428</name>
    <dbReference type="NCBI Taxonomy" id="497964"/>
    <lineage>
        <taxon>Bacteria</taxon>
        <taxon>Pseudomonadati</taxon>
        <taxon>Verrucomicrobiota</taxon>
        <taxon>Spartobacteria</taxon>
        <taxon>Chthoniobacterales</taxon>
        <taxon>Chthoniobacteraceae</taxon>
        <taxon>Chthoniobacter</taxon>
    </lineage>
</organism>
<name>B4DAU9_9BACT</name>
<dbReference type="AlphaFoldDB" id="B4DAU9"/>
<protein>
    <submittedName>
        <fullName evidence="1">Uncharacterized protein</fullName>
    </submittedName>
</protein>
<proteinExistence type="predicted"/>
<gene>
    <name evidence="1" type="ORF">CfE428DRAFT_6040</name>
</gene>
<dbReference type="Proteomes" id="UP000005824">
    <property type="component" value="Unassembled WGS sequence"/>
</dbReference>
<reference evidence="1 2" key="1">
    <citation type="journal article" date="2011" name="J. Bacteriol.">
        <title>Genome sequence of Chthoniobacter flavus Ellin428, an aerobic heterotrophic soil bacterium.</title>
        <authorList>
            <person name="Kant R."/>
            <person name="van Passel M.W."/>
            <person name="Palva A."/>
            <person name="Lucas S."/>
            <person name="Lapidus A."/>
            <person name="Glavina Del Rio T."/>
            <person name="Dalin E."/>
            <person name="Tice H."/>
            <person name="Bruce D."/>
            <person name="Goodwin L."/>
            <person name="Pitluck S."/>
            <person name="Larimer F.W."/>
            <person name="Land M.L."/>
            <person name="Hauser L."/>
            <person name="Sangwan P."/>
            <person name="de Vos W.M."/>
            <person name="Janssen P.H."/>
            <person name="Smidt H."/>
        </authorList>
    </citation>
    <scope>NUCLEOTIDE SEQUENCE [LARGE SCALE GENOMIC DNA]</scope>
    <source>
        <strain evidence="1 2">Ellin428</strain>
    </source>
</reference>
<dbReference type="InParanoid" id="B4DAU9"/>
<comment type="caution">
    <text evidence="1">The sequence shown here is derived from an EMBL/GenBank/DDBJ whole genome shotgun (WGS) entry which is preliminary data.</text>
</comment>